<dbReference type="EMBL" id="LAZR01057631">
    <property type="protein sequence ID" value="KKK71659.1"/>
    <property type="molecule type" value="Genomic_DNA"/>
</dbReference>
<protein>
    <submittedName>
        <fullName evidence="1">Uncharacterized protein</fullName>
    </submittedName>
</protein>
<reference evidence="1" key="1">
    <citation type="journal article" date="2015" name="Nature">
        <title>Complex archaea that bridge the gap between prokaryotes and eukaryotes.</title>
        <authorList>
            <person name="Spang A."/>
            <person name="Saw J.H."/>
            <person name="Jorgensen S.L."/>
            <person name="Zaremba-Niedzwiedzka K."/>
            <person name="Martijn J."/>
            <person name="Lind A.E."/>
            <person name="van Eijk R."/>
            <person name="Schleper C."/>
            <person name="Guy L."/>
            <person name="Ettema T.J."/>
        </authorList>
    </citation>
    <scope>NUCLEOTIDE SEQUENCE</scope>
</reference>
<name>A0A0F8ZZ28_9ZZZZ</name>
<comment type="caution">
    <text evidence="1">The sequence shown here is derived from an EMBL/GenBank/DDBJ whole genome shotgun (WGS) entry which is preliminary data.</text>
</comment>
<proteinExistence type="predicted"/>
<feature type="non-terminal residue" evidence="1">
    <location>
        <position position="383"/>
    </location>
</feature>
<sequence length="383" mass="39426">TGSITVNVGALSYIWTTDVADGTPIGITILTTDDTLTMYTSGYDADGNYIGLESVTWGRTGTLDPIAAGPTTSVTFDPSTANPTTTGTITASHATVTGAATGQITVGIGALDHIVIEDAPGGVGNIVTTYTMPTNDTFTLYAIGYDADNNYTSDVSVAWATTGTLDATPAGPAASTVFTPTLAPTSGTITADDGALPLPHTDTTGAVTVNSINLIFSGTGGPKRGLYAVGELAGASHANWGMWKFRTYINAVMDETVFTLCANLHIKEAGRLIDSQQTPNSGEYASAPLYVTVETDGSDTPDMSGGSIAAIYVGYYNVESGGAPVNAYVMHFNNHASYDWDGLLRLNVGGELGDSAHSGTGAHVIGFDSDVIVQKIPIKIGPD</sequence>
<evidence type="ECO:0000313" key="1">
    <source>
        <dbReference type="EMBL" id="KKK71659.1"/>
    </source>
</evidence>
<dbReference type="AlphaFoldDB" id="A0A0F8ZZ28"/>
<gene>
    <name evidence="1" type="ORF">LCGC14_2911700</name>
</gene>
<accession>A0A0F8ZZ28</accession>
<feature type="non-terminal residue" evidence="1">
    <location>
        <position position="1"/>
    </location>
</feature>
<organism evidence="1">
    <name type="scientific">marine sediment metagenome</name>
    <dbReference type="NCBI Taxonomy" id="412755"/>
    <lineage>
        <taxon>unclassified sequences</taxon>
        <taxon>metagenomes</taxon>
        <taxon>ecological metagenomes</taxon>
    </lineage>
</organism>